<keyword evidence="9" id="KW-1185">Reference proteome</keyword>
<evidence type="ECO:0000256" key="2">
    <source>
        <dbReference type="ARBA" id="ARBA00009565"/>
    </source>
</evidence>
<reference evidence="8" key="2">
    <citation type="submission" date="2025-09" db="UniProtKB">
        <authorList>
            <consortium name="Ensembl"/>
        </authorList>
    </citation>
    <scope>IDENTIFICATION</scope>
</reference>
<sequence>MASQGDENAELEAASAGGTPASQVEPEVVNNSVYQPINGSQNHQKEKLQALGFIVSGSLSVAAGRKPTKKLVEHNFGMNIASTTIALVGFVLVSINLAVNKYSLKECPSSQSLDLCICMDILSNGIMSLMLILTLLELCISISVSAMWCAENACNSREAISSPGNSV</sequence>
<feature type="transmembrane region" description="Helical" evidence="7">
    <location>
        <begin position="129"/>
        <end position="150"/>
    </location>
</feature>
<evidence type="ECO:0000256" key="1">
    <source>
        <dbReference type="ARBA" id="ARBA00004141"/>
    </source>
</evidence>
<comment type="similarity">
    <text evidence="2">Belongs to the MS4A family.</text>
</comment>
<dbReference type="PANTHER" id="PTHR23320:SF74">
    <property type="entry name" value="MEMBRANE-SPANNING 4-DOMAINS SUBFAMILY A MEMBER 3"/>
    <property type="match status" value="1"/>
</dbReference>
<dbReference type="AlphaFoldDB" id="A0A667I9J3"/>
<gene>
    <name evidence="8" type="primary">MS4A3</name>
</gene>
<keyword evidence="3 7" id="KW-0812">Transmembrane</keyword>
<evidence type="ECO:0000313" key="8">
    <source>
        <dbReference type="Ensembl" id="ENSLCNP00005029900.1"/>
    </source>
</evidence>
<dbReference type="Ensembl" id="ENSLCNT00005033372.1">
    <property type="protein sequence ID" value="ENSLCNP00005029900.1"/>
    <property type="gene ID" value="ENSLCNG00005019445.1"/>
</dbReference>
<dbReference type="PANTHER" id="PTHR23320">
    <property type="entry name" value="MEMBRANE-SPANNING 4-DOMAINS SUBFAMILY A MS4A -RELATED"/>
    <property type="match status" value="1"/>
</dbReference>
<protein>
    <submittedName>
        <fullName evidence="8">Membrane-spanning 4-domains subfamily A member 3-like</fullName>
    </submittedName>
</protein>
<keyword evidence="5 7" id="KW-0472">Membrane</keyword>
<organism evidence="8 9">
    <name type="scientific">Lynx canadensis</name>
    <name type="common">Canada lynx</name>
    <name type="synonym">Felis canadensis</name>
    <dbReference type="NCBI Taxonomy" id="61383"/>
    <lineage>
        <taxon>Eukaryota</taxon>
        <taxon>Metazoa</taxon>
        <taxon>Chordata</taxon>
        <taxon>Craniata</taxon>
        <taxon>Vertebrata</taxon>
        <taxon>Euteleostomi</taxon>
        <taxon>Mammalia</taxon>
        <taxon>Eutheria</taxon>
        <taxon>Laurasiatheria</taxon>
        <taxon>Carnivora</taxon>
        <taxon>Feliformia</taxon>
        <taxon>Felidae</taxon>
        <taxon>Felinae</taxon>
        <taxon>Lynx</taxon>
    </lineage>
</organism>
<evidence type="ECO:0000313" key="9">
    <source>
        <dbReference type="Proteomes" id="UP000472241"/>
    </source>
</evidence>
<feature type="region of interest" description="Disordered" evidence="6">
    <location>
        <begin position="1"/>
        <end position="23"/>
    </location>
</feature>
<name>A0A667I9J3_LYNCA</name>
<reference evidence="8" key="1">
    <citation type="submission" date="2025-08" db="UniProtKB">
        <authorList>
            <consortium name="Ensembl"/>
        </authorList>
    </citation>
    <scope>IDENTIFICATION</scope>
</reference>
<evidence type="ECO:0000256" key="3">
    <source>
        <dbReference type="ARBA" id="ARBA00022692"/>
    </source>
</evidence>
<proteinExistence type="inferred from homology"/>
<feature type="transmembrane region" description="Helical" evidence="7">
    <location>
        <begin position="76"/>
        <end position="99"/>
    </location>
</feature>
<dbReference type="Proteomes" id="UP000472241">
    <property type="component" value="Unplaced"/>
</dbReference>
<dbReference type="GO" id="GO:0005886">
    <property type="term" value="C:plasma membrane"/>
    <property type="evidence" value="ECO:0007669"/>
    <property type="project" value="TreeGrafter"/>
</dbReference>
<evidence type="ECO:0000256" key="5">
    <source>
        <dbReference type="ARBA" id="ARBA00023136"/>
    </source>
</evidence>
<evidence type="ECO:0000256" key="6">
    <source>
        <dbReference type="SAM" id="MobiDB-lite"/>
    </source>
</evidence>
<dbReference type="InterPro" id="IPR007237">
    <property type="entry name" value="CD20-like"/>
</dbReference>
<dbReference type="InterPro" id="IPR030417">
    <property type="entry name" value="MS4A"/>
</dbReference>
<evidence type="ECO:0000256" key="7">
    <source>
        <dbReference type="SAM" id="Phobius"/>
    </source>
</evidence>
<dbReference type="Pfam" id="PF04103">
    <property type="entry name" value="CD20"/>
    <property type="match status" value="1"/>
</dbReference>
<evidence type="ECO:0000256" key="4">
    <source>
        <dbReference type="ARBA" id="ARBA00022989"/>
    </source>
</evidence>
<accession>A0A667I9J3</accession>
<comment type="subcellular location">
    <subcellularLocation>
        <location evidence="1">Membrane</location>
        <topology evidence="1">Multi-pass membrane protein</topology>
    </subcellularLocation>
</comment>
<keyword evidence="4 7" id="KW-1133">Transmembrane helix</keyword>